<evidence type="ECO:0000313" key="4">
    <source>
        <dbReference type="EMBL" id="MRH76086.1"/>
    </source>
</evidence>
<dbReference type="InterPro" id="IPR036034">
    <property type="entry name" value="PDZ_sf"/>
</dbReference>
<feature type="region of interest" description="Disordered" evidence="1">
    <location>
        <begin position="595"/>
        <end position="624"/>
    </location>
</feature>
<proteinExistence type="predicted"/>
<dbReference type="EMBL" id="WJPN01000015">
    <property type="protein sequence ID" value="MRH01859.1"/>
    <property type="molecule type" value="Genomic_DNA"/>
</dbReference>
<evidence type="ECO:0000313" key="6">
    <source>
        <dbReference type="Proteomes" id="UP000439314"/>
    </source>
</evidence>
<comment type="caution">
    <text evidence="3">The sequence shown here is derived from an EMBL/GenBank/DDBJ whole genome shotgun (WGS) entry which is preliminary data.</text>
</comment>
<dbReference type="Pfam" id="PF03572">
    <property type="entry name" value="Peptidase_S41"/>
    <property type="match status" value="1"/>
</dbReference>
<reference evidence="5 6" key="1">
    <citation type="submission" date="2019-11" db="EMBL/GenBank/DDBJ databases">
        <title>First report of rice panicle blight caused by Xanthomonas sp. in Iran.</title>
        <authorList>
            <person name="Mirghasempour S.A."/>
            <person name="Huang S."/>
            <person name="Brady C.L."/>
            <person name="Studholme D.J."/>
        </authorList>
    </citation>
    <scope>NUCLEOTIDE SEQUENCE [LARGE SCALE GENOMIC DNA]</scope>
    <source>
        <strain evidence="3 6">ASD011</strain>
        <strain evidence="5">SAM114</strain>
    </source>
</reference>
<evidence type="ECO:0000256" key="1">
    <source>
        <dbReference type="SAM" id="MobiDB-lite"/>
    </source>
</evidence>
<reference evidence="4" key="2">
    <citation type="journal article" date="2020" name="Plant Dis.">
        <title>A Grain Rot of Rice in Iran Caused by a Xanthomonas Strain Closely Related to X. sacchari.</title>
        <authorList>
            <person name="Mirghasempour S.A."/>
            <person name="Huang S."/>
            <person name="Studholme D.J."/>
            <person name="Brady C.L."/>
        </authorList>
    </citation>
    <scope>NUCLEOTIDE SEQUENCE</scope>
    <source>
        <strain evidence="4">SAM114</strain>
    </source>
</reference>
<accession>A0A6N7QC12</accession>
<name>A0A6N7QC12_9XANT</name>
<dbReference type="GO" id="GO:0004175">
    <property type="term" value="F:endopeptidase activity"/>
    <property type="evidence" value="ECO:0007669"/>
    <property type="project" value="TreeGrafter"/>
</dbReference>
<organism evidence="3 6">
    <name type="scientific">Xanthomonas sontii</name>
    <dbReference type="NCBI Taxonomy" id="2650745"/>
    <lineage>
        <taxon>Bacteria</taxon>
        <taxon>Pseudomonadati</taxon>
        <taxon>Pseudomonadota</taxon>
        <taxon>Gammaproteobacteria</taxon>
        <taxon>Lysobacterales</taxon>
        <taxon>Lysobacteraceae</taxon>
        <taxon>Xanthomonas</taxon>
    </lineage>
</organism>
<dbReference type="GO" id="GO:0007165">
    <property type="term" value="P:signal transduction"/>
    <property type="evidence" value="ECO:0007669"/>
    <property type="project" value="TreeGrafter"/>
</dbReference>
<dbReference type="SMART" id="SM00245">
    <property type="entry name" value="TSPc"/>
    <property type="match status" value="1"/>
</dbReference>
<dbReference type="GO" id="GO:0030288">
    <property type="term" value="C:outer membrane-bounded periplasmic space"/>
    <property type="evidence" value="ECO:0007669"/>
    <property type="project" value="TreeGrafter"/>
</dbReference>
<dbReference type="SUPFAM" id="SSF52096">
    <property type="entry name" value="ClpP/crotonase"/>
    <property type="match status" value="1"/>
</dbReference>
<gene>
    <name evidence="3" type="ORF">GIY21_16295</name>
    <name evidence="4" type="ORF">GIY22_15790</name>
</gene>
<dbReference type="GO" id="GO:0008236">
    <property type="term" value="F:serine-type peptidase activity"/>
    <property type="evidence" value="ECO:0007669"/>
    <property type="project" value="InterPro"/>
</dbReference>
<keyword evidence="5" id="KW-1185">Reference proteome</keyword>
<dbReference type="InterPro" id="IPR029045">
    <property type="entry name" value="ClpP/crotonase-like_dom_sf"/>
</dbReference>
<dbReference type="Proteomes" id="UP000437931">
    <property type="component" value="Unassembled WGS sequence"/>
</dbReference>
<dbReference type="Gene3D" id="2.30.42.10">
    <property type="match status" value="1"/>
</dbReference>
<dbReference type="Gene3D" id="3.30.750.44">
    <property type="match status" value="1"/>
</dbReference>
<dbReference type="GO" id="GO:0006508">
    <property type="term" value="P:proteolysis"/>
    <property type="evidence" value="ECO:0007669"/>
    <property type="project" value="InterPro"/>
</dbReference>
<dbReference type="AlphaFoldDB" id="A0A6N7QC12"/>
<dbReference type="CDD" id="cd07562">
    <property type="entry name" value="Peptidase_S41_TRI"/>
    <property type="match status" value="1"/>
</dbReference>
<dbReference type="SUPFAM" id="SSF50156">
    <property type="entry name" value="PDZ domain-like"/>
    <property type="match status" value="1"/>
</dbReference>
<dbReference type="PANTHER" id="PTHR32060:SF30">
    <property type="entry name" value="CARBOXY-TERMINAL PROCESSING PROTEASE CTPA"/>
    <property type="match status" value="1"/>
</dbReference>
<evidence type="ECO:0000259" key="2">
    <source>
        <dbReference type="SMART" id="SM00245"/>
    </source>
</evidence>
<dbReference type="Proteomes" id="UP000439314">
    <property type="component" value="Unassembled WGS sequence"/>
</dbReference>
<evidence type="ECO:0000313" key="5">
    <source>
        <dbReference type="Proteomes" id="UP000437931"/>
    </source>
</evidence>
<dbReference type="EMBL" id="WJPM01000015">
    <property type="protein sequence ID" value="MRH76086.1"/>
    <property type="molecule type" value="Genomic_DNA"/>
</dbReference>
<dbReference type="Gene3D" id="3.90.226.10">
    <property type="entry name" value="2-enoyl-CoA Hydratase, Chain A, domain 1"/>
    <property type="match status" value="1"/>
</dbReference>
<protein>
    <recommendedName>
        <fullName evidence="2">Tail specific protease domain-containing protein</fullName>
    </recommendedName>
</protein>
<evidence type="ECO:0000313" key="3">
    <source>
        <dbReference type="EMBL" id="MRH01859.1"/>
    </source>
</evidence>
<dbReference type="PANTHER" id="PTHR32060">
    <property type="entry name" value="TAIL-SPECIFIC PROTEASE"/>
    <property type="match status" value="1"/>
</dbReference>
<dbReference type="InterPro" id="IPR005151">
    <property type="entry name" value="Tail-specific_protease"/>
</dbReference>
<feature type="domain" description="Tail specific protease" evidence="2">
    <location>
        <begin position="380"/>
        <end position="570"/>
    </location>
</feature>
<sequence>MLARSRCPILRPAIQTLEREGAMRSYGWGALLWLLLLPSLGAAETPADQAYARATAFRDRASQLSEHGAKSTREDLLQARDALQQGLQYLDDPTVAALAEGSKTLRFRRLNLLGDLVRVQVWLGDRDAAVAAWRALDTMSWHEGLIDFVVDKDPATAALLDDPRLAEVRRHEALAVRDATAPSIAVPYAAQLTEAQRVAGLSQVWMAARDRFVWFDHVPDLDWDRLYLETLPLVQRAADTDAYYRVLARFLAQLHDGHTGILPPKELEDHWYARPGLRTAWLDGEVVVTSVSDAALRRQGVARGDRILAIDGEPVEQYAQRVVRPQLSSSTPQDLQLRMYTYALLAGDAATPVRLSVEHADGHRSEVRAARSGYTTMKVPEVPLLRIRRDGVAVLRVPQLENDAGLQALKQALPRVRAARGLVLDLRGNGGGNTWFGLQILRYIAAAPLPSLRSVERDNGSSLAQARGARLIEWRPVQQEPVAPEPNAYSGPVAMLVDAGTFSAGEDTAAVFRLMRRGPLVGQATGGSTGQPLLLALPGGGSARICVKRDSYPDGTDFVGVGVLPDIVAASTRTDLRDRKDPVLERAVAALGQWPSGGVASRSERPTSPPGIGGQPDAMPPSIR</sequence>